<evidence type="ECO:0000313" key="1">
    <source>
        <dbReference type="Proteomes" id="UP000887579"/>
    </source>
</evidence>
<proteinExistence type="predicted"/>
<dbReference type="Proteomes" id="UP000887579">
    <property type="component" value="Unplaced"/>
</dbReference>
<sequence length="774" mass="88530">MSDTEDPYAVSSDSEDEEQLKKPPPKINIEGRTGDIKDLKAAITEKTEKHETVHDEKRLEEIEELRKAKAAEMEQMKKDFETGKIHKHTDEDEPAKAEDKEKPSGLDKQTLSAFKSKFEKFHQHEGGDSESLDDRLKTMALEGVGKENMSHMKETFEKIQKGELSLEDVRDGKGVDFDCSESDKRRIMAAFIGPKSEDDVPKDCALCGKTVYPVERLFANKKLYHNNCFRCKTCNKKLSATQYNIHEGLLYCKQHYQEVLHPDRTHAVTADTVGDAGSDDEEEDEFATVSKPKQLSSDIVRAGTNIGDELQQIRSLKEKKDSWQSSLKAHENVEKRNDEVLEEMSGKVKERMSKIIAGGDKDDEEEETSDEKTKDFEAIKAQVGDIKNKWKTGEVEKAETRDAEAKSELEELRKGGIKVRERFNERLEPAAGEPVSKSYDRNELDTSSAAEARKSFLEGLAYQSGPVEKTANDLQDIKFTGLTAFKDKFEKGEEELDRREKQILDLDIQLNSIKEAIEKGTTDEEEMTPEERAERKKKEIEAEFLRYKLARKIQAKKAKEEQGEEAEAEHEEKPHLDVEIKMAGKAREKFKNIESQNPNSVPLPKQATQSKPSKWDTKKEASAEVVNRRAVEESSSEEEDESAFDVKNLMNKFKNIQTTDSGKQEKANLDELEMLRQQAKNLRKQFEEKNKLEDAEQSEEKRKQLAEEFKHLKEEREKMQQELKAEAESTEKGEEEKEEIQVAADHASKMTAKWEKIHKKEAKKAEKSKMPSKS</sequence>
<protein>
    <submittedName>
        <fullName evidence="2">LIM zinc-binding domain-containing protein</fullName>
    </submittedName>
</protein>
<evidence type="ECO:0000313" key="2">
    <source>
        <dbReference type="WBParaSite" id="ES5_v2.g7812.t1"/>
    </source>
</evidence>
<dbReference type="WBParaSite" id="ES5_v2.g7812.t1">
    <property type="protein sequence ID" value="ES5_v2.g7812.t1"/>
    <property type="gene ID" value="ES5_v2.g7812"/>
</dbReference>
<name>A0AC34GT35_9BILA</name>
<reference evidence="2" key="1">
    <citation type="submission" date="2022-11" db="UniProtKB">
        <authorList>
            <consortium name="WormBaseParasite"/>
        </authorList>
    </citation>
    <scope>IDENTIFICATION</scope>
</reference>
<organism evidence="1 2">
    <name type="scientific">Panagrolaimus sp. ES5</name>
    <dbReference type="NCBI Taxonomy" id="591445"/>
    <lineage>
        <taxon>Eukaryota</taxon>
        <taxon>Metazoa</taxon>
        <taxon>Ecdysozoa</taxon>
        <taxon>Nematoda</taxon>
        <taxon>Chromadorea</taxon>
        <taxon>Rhabditida</taxon>
        <taxon>Tylenchina</taxon>
        <taxon>Panagrolaimomorpha</taxon>
        <taxon>Panagrolaimoidea</taxon>
        <taxon>Panagrolaimidae</taxon>
        <taxon>Panagrolaimus</taxon>
    </lineage>
</organism>
<accession>A0AC34GT35</accession>